<dbReference type="Pfam" id="PF02470">
    <property type="entry name" value="MlaD"/>
    <property type="match status" value="1"/>
</dbReference>
<feature type="domain" description="Mce/MlaD" evidence="2">
    <location>
        <begin position="51"/>
        <end position="125"/>
    </location>
</feature>
<sequence>MRRASRHHRRTDTEAPTRVAIRGLLVGAALIAALYLAMSLFNGVPGRGYGHVDVSFKDAGNIKKHDGVRIRGVRVGQVETTDVDDAGRVVVSLQLEPGLAIPSDTKVAVRANGLLGARFIDLSPGKASDDVSGGGTLRAGDDALTFGVPDALDTFDKETRGALAVAVGGLGQGLLGRGTQVNQTVEDVAREIPGAIAFLDTQLTAPAANRALVPSLRSGVDALDASRNELAALLAPTDRALQPFIDRREPLQRTLTDAPSSLVALGAATREGRPLLAALRALSVSAEKTLAGAPAGLRQARALLKEAPASLGPAGMLLRAVDPTVPEVLKTTGALKPVLTPLRAGLDSAIPTVVTLGRYGCDLKSWTTGWRSMTSWGGTGSGPAGPAAAFRLLLIPPSPAELLGTSDQSSGLTYKDPYAAPCSYPSTTHLNLVPTTKARNR</sequence>
<protein>
    <recommendedName>
        <fullName evidence="2">Mce/MlaD domain-containing protein</fullName>
    </recommendedName>
</protein>
<dbReference type="KEGG" id="parq:DSM112329_04226"/>
<accession>A0AAU7B039</accession>
<dbReference type="GO" id="GO:0005576">
    <property type="term" value="C:extracellular region"/>
    <property type="evidence" value="ECO:0007669"/>
    <property type="project" value="TreeGrafter"/>
</dbReference>
<dbReference type="InterPro" id="IPR052336">
    <property type="entry name" value="MlaD_Phospholipid_Transporter"/>
</dbReference>
<dbReference type="EMBL" id="CP114014">
    <property type="protein sequence ID" value="XAY07345.1"/>
    <property type="molecule type" value="Genomic_DNA"/>
</dbReference>
<keyword evidence="1" id="KW-1133">Transmembrane helix</keyword>
<evidence type="ECO:0000313" key="3">
    <source>
        <dbReference type="EMBL" id="XAY07345.1"/>
    </source>
</evidence>
<feature type="transmembrane region" description="Helical" evidence="1">
    <location>
        <begin position="21"/>
        <end position="41"/>
    </location>
</feature>
<dbReference type="PANTHER" id="PTHR33371:SF16">
    <property type="entry name" value="MCE-FAMILY PROTEIN MCE3F"/>
    <property type="match status" value="1"/>
</dbReference>
<gene>
    <name evidence="3" type="ORF">DSM112329_04226</name>
</gene>
<organism evidence="3">
    <name type="scientific">Paraconexibacter sp. AEG42_29</name>
    <dbReference type="NCBI Taxonomy" id="2997339"/>
    <lineage>
        <taxon>Bacteria</taxon>
        <taxon>Bacillati</taxon>
        <taxon>Actinomycetota</taxon>
        <taxon>Thermoleophilia</taxon>
        <taxon>Solirubrobacterales</taxon>
        <taxon>Paraconexibacteraceae</taxon>
        <taxon>Paraconexibacter</taxon>
    </lineage>
</organism>
<keyword evidence="1" id="KW-0812">Transmembrane</keyword>
<name>A0AAU7B039_9ACTN</name>
<dbReference type="PANTHER" id="PTHR33371">
    <property type="entry name" value="INTERMEMBRANE PHOSPHOLIPID TRANSPORT SYSTEM BINDING PROTEIN MLAD-RELATED"/>
    <property type="match status" value="1"/>
</dbReference>
<dbReference type="RefSeq" id="WP_354698543.1">
    <property type="nucleotide sequence ID" value="NZ_CP114014.1"/>
</dbReference>
<evidence type="ECO:0000259" key="2">
    <source>
        <dbReference type="Pfam" id="PF02470"/>
    </source>
</evidence>
<evidence type="ECO:0000256" key="1">
    <source>
        <dbReference type="SAM" id="Phobius"/>
    </source>
</evidence>
<dbReference type="AlphaFoldDB" id="A0AAU7B039"/>
<proteinExistence type="predicted"/>
<dbReference type="InterPro" id="IPR003399">
    <property type="entry name" value="Mce/MlaD"/>
</dbReference>
<reference evidence="3" key="1">
    <citation type="submission" date="2022-12" db="EMBL/GenBank/DDBJ databases">
        <title>Paraconexibacter alkalitolerans sp. nov. and Baekduia alba sp. nov., isolated from soil and emended description of the genera Paraconexibacter (Chun et al., 2020) and Baekduia (An et al., 2020).</title>
        <authorList>
            <person name="Vieira S."/>
            <person name="Huber K.J."/>
            <person name="Geppert A."/>
            <person name="Wolf J."/>
            <person name="Neumann-Schaal M."/>
            <person name="Muesken M."/>
            <person name="Overmann J."/>
        </authorList>
    </citation>
    <scope>NUCLEOTIDE SEQUENCE</scope>
    <source>
        <strain evidence="3">AEG42_29</strain>
    </source>
</reference>
<keyword evidence="1" id="KW-0472">Membrane</keyword>